<dbReference type="InterPro" id="IPR001296">
    <property type="entry name" value="Glyco_trans_1"/>
</dbReference>
<dbReference type="CDD" id="cd03801">
    <property type="entry name" value="GT4_PimA-like"/>
    <property type="match status" value="1"/>
</dbReference>
<sequence>MHSIGGMQEVAWDVARMFAERGHDITVITAEIAGYPPSFEDSGVKVVTVKGADWRRYGTRWWDGSRSIFQRDFADSCDGVLSISAGAYGLLKPRSLLKGVPLILQAHGSSVAEFFSRWRTGRPLSMLKSVLNLLWVPRDMMAYRRFDVIVAVGDAVAKSFHRLPISFAVQRSQVQTIRNGIDTSLFRPDLGARALRRRELGWGDSVRVVVSVGRLHRQKGGEFALAAFARLAAEESAGNLRYLVIGDGPEKENLERLAEQLGVRHLVHFTGSVARRELAPYLQASDVMVFTTTHREGMPLNVLEAQAVGMPVVVSSHLKATFQPSERLLFALPRDTAAVAAALRAALEMGNDGGTSLPDSQSLAYCAGKYLALFEALKSTSATAASSEAHNA</sequence>
<proteinExistence type="predicted"/>
<feature type="domain" description="Glycosyltransferase subfamily 4-like N-terminal" evidence="2">
    <location>
        <begin position="4"/>
        <end position="184"/>
    </location>
</feature>
<protein>
    <submittedName>
        <fullName evidence="3">D-inositol-3-phosphate glycosyltransferase</fullName>
        <ecNumber evidence="3">2.4.1.250</ecNumber>
    </submittedName>
</protein>
<dbReference type="Pfam" id="PF13439">
    <property type="entry name" value="Glyco_transf_4"/>
    <property type="match status" value="1"/>
</dbReference>
<name>A0ABN7PYB3_9BURK</name>
<evidence type="ECO:0000259" key="2">
    <source>
        <dbReference type="Pfam" id="PF13439"/>
    </source>
</evidence>
<evidence type="ECO:0000259" key="1">
    <source>
        <dbReference type="Pfam" id="PF00534"/>
    </source>
</evidence>
<gene>
    <name evidence="3" type="primary">mshA_1</name>
    <name evidence="3" type="ORF">LMG26411_01142</name>
</gene>
<organism evidence="3 4">
    <name type="scientific">Cupriavidus numazuensis</name>
    <dbReference type="NCBI Taxonomy" id="221992"/>
    <lineage>
        <taxon>Bacteria</taxon>
        <taxon>Pseudomonadati</taxon>
        <taxon>Pseudomonadota</taxon>
        <taxon>Betaproteobacteria</taxon>
        <taxon>Burkholderiales</taxon>
        <taxon>Burkholderiaceae</taxon>
        <taxon>Cupriavidus</taxon>
    </lineage>
</organism>
<dbReference type="PANTHER" id="PTHR12526:SF630">
    <property type="entry name" value="GLYCOSYLTRANSFERASE"/>
    <property type="match status" value="1"/>
</dbReference>
<dbReference type="GO" id="GO:0102710">
    <property type="term" value="F:D-inositol-3-phosphate glycosyltransferase activity"/>
    <property type="evidence" value="ECO:0007669"/>
    <property type="project" value="UniProtKB-EC"/>
</dbReference>
<dbReference type="EC" id="2.4.1.250" evidence="3"/>
<comment type="caution">
    <text evidence="3">The sequence shown here is derived from an EMBL/GenBank/DDBJ whole genome shotgun (WGS) entry which is preliminary data.</text>
</comment>
<evidence type="ECO:0000313" key="3">
    <source>
        <dbReference type="EMBL" id="CAG2135781.1"/>
    </source>
</evidence>
<accession>A0ABN7PYB3</accession>
<dbReference type="Gene3D" id="3.40.50.2000">
    <property type="entry name" value="Glycogen Phosphorylase B"/>
    <property type="match status" value="2"/>
</dbReference>
<reference evidence="3 4" key="1">
    <citation type="submission" date="2021-03" db="EMBL/GenBank/DDBJ databases">
        <authorList>
            <person name="Peeters C."/>
        </authorList>
    </citation>
    <scope>NUCLEOTIDE SEQUENCE [LARGE SCALE GENOMIC DNA]</scope>
    <source>
        <strain evidence="3 4">LMG 26411</strain>
    </source>
</reference>
<dbReference type="EMBL" id="CAJPVI010000005">
    <property type="protein sequence ID" value="CAG2135781.1"/>
    <property type="molecule type" value="Genomic_DNA"/>
</dbReference>
<keyword evidence="3" id="KW-0328">Glycosyltransferase</keyword>
<dbReference type="Pfam" id="PF00534">
    <property type="entry name" value="Glycos_transf_1"/>
    <property type="match status" value="1"/>
</dbReference>
<keyword evidence="3" id="KW-0808">Transferase</keyword>
<dbReference type="SUPFAM" id="SSF53756">
    <property type="entry name" value="UDP-Glycosyltransferase/glycogen phosphorylase"/>
    <property type="match status" value="1"/>
</dbReference>
<evidence type="ECO:0000313" key="4">
    <source>
        <dbReference type="Proteomes" id="UP000672657"/>
    </source>
</evidence>
<dbReference type="PANTHER" id="PTHR12526">
    <property type="entry name" value="GLYCOSYLTRANSFERASE"/>
    <property type="match status" value="1"/>
</dbReference>
<feature type="domain" description="Glycosyl transferase family 1" evidence="1">
    <location>
        <begin position="197"/>
        <end position="348"/>
    </location>
</feature>
<keyword evidence="4" id="KW-1185">Reference proteome</keyword>
<dbReference type="InterPro" id="IPR028098">
    <property type="entry name" value="Glyco_trans_4-like_N"/>
</dbReference>
<dbReference type="Proteomes" id="UP000672657">
    <property type="component" value="Unassembled WGS sequence"/>
</dbReference>